<dbReference type="PANTHER" id="PTHR43464">
    <property type="entry name" value="METHYLTRANSFERASE"/>
    <property type="match status" value="1"/>
</dbReference>
<accession>A0ABW3Y8J7</accession>
<evidence type="ECO:0000313" key="6">
    <source>
        <dbReference type="Proteomes" id="UP001597260"/>
    </source>
</evidence>
<dbReference type="InterPro" id="IPR013216">
    <property type="entry name" value="Methyltransf_11"/>
</dbReference>
<name>A0ABW3Y8J7_9ACTN</name>
<dbReference type="Pfam" id="PF08241">
    <property type="entry name" value="Methyltransf_11"/>
    <property type="match status" value="1"/>
</dbReference>
<dbReference type="CDD" id="cd02440">
    <property type="entry name" value="AdoMet_MTases"/>
    <property type="match status" value="1"/>
</dbReference>
<evidence type="ECO:0000256" key="3">
    <source>
        <dbReference type="ARBA" id="ARBA00022691"/>
    </source>
</evidence>
<dbReference type="InterPro" id="IPR029063">
    <property type="entry name" value="SAM-dependent_MTases_sf"/>
</dbReference>
<dbReference type="Proteomes" id="UP001597260">
    <property type="component" value="Unassembled WGS sequence"/>
</dbReference>
<evidence type="ECO:0000256" key="2">
    <source>
        <dbReference type="ARBA" id="ARBA00022679"/>
    </source>
</evidence>
<dbReference type="GO" id="GO:0008168">
    <property type="term" value="F:methyltransferase activity"/>
    <property type="evidence" value="ECO:0007669"/>
    <property type="project" value="UniProtKB-KW"/>
</dbReference>
<dbReference type="EMBL" id="JBHTMP010000007">
    <property type="protein sequence ID" value="MFD1320769.1"/>
    <property type="molecule type" value="Genomic_DNA"/>
</dbReference>
<dbReference type="SUPFAM" id="SSF53335">
    <property type="entry name" value="S-adenosyl-L-methionine-dependent methyltransferases"/>
    <property type="match status" value="1"/>
</dbReference>
<keyword evidence="2" id="KW-0808">Transferase</keyword>
<keyword evidence="6" id="KW-1185">Reference proteome</keyword>
<dbReference type="Gene3D" id="3.40.50.150">
    <property type="entry name" value="Vaccinia Virus protein VP39"/>
    <property type="match status" value="1"/>
</dbReference>
<reference evidence="6" key="1">
    <citation type="journal article" date="2019" name="Int. J. Syst. Evol. Microbiol.">
        <title>The Global Catalogue of Microorganisms (GCM) 10K type strain sequencing project: providing services to taxonomists for standard genome sequencing and annotation.</title>
        <authorList>
            <consortium name="The Broad Institute Genomics Platform"/>
            <consortium name="The Broad Institute Genome Sequencing Center for Infectious Disease"/>
            <person name="Wu L."/>
            <person name="Ma J."/>
        </authorList>
    </citation>
    <scope>NUCLEOTIDE SEQUENCE [LARGE SCALE GENOMIC DNA]</scope>
    <source>
        <strain evidence="6">JCM 31037</strain>
    </source>
</reference>
<evidence type="ECO:0000313" key="5">
    <source>
        <dbReference type="EMBL" id="MFD1320769.1"/>
    </source>
</evidence>
<proteinExistence type="predicted"/>
<organism evidence="5 6">
    <name type="scientific">Micromonospora sonneratiae</name>
    <dbReference type="NCBI Taxonomy" id="1184706"/>
    <lineage>
        <taxon>Bacteria</taxon>
        <taxon>Bacillati</taxon>
        <taxon>Actinomycetota</taxon>
        <taxon>Actinomycetes</taxon>
        <taxon>Micromonosporales</taxon>
        <taxon>Micromonosporaceae</taxon>
        <taxon>Micromonospora</taxon>
    </lineage>
</organism>
<feature type="domain" description="Methyltransferase type 11" evidence="4">
    <location>
        <begin position="63"/>
        <end position="152"/>
    </location>
</feature>
<comment type="caution">
    <text evidence="5">The sequence shown here is derived from an EMBL/GenBank/DDBJ whole genome shotgun (WGS) entry which is preliminary data.</text>
</comment>
<keyword evidence="3" id="KW-0949">S-adenosyl-L-methionine</keyword>
<dbReference type="PANTHER" id="PTHR43464:SF19">
    <property type="entry name" value="UBIQUINONE BIOSYNTHESIS O-METHYLTRANSFERASE, MITOCHONDRIAL"/>
    <property type="match status" value="1"/>
</dbReference>
<protein>
    <submittedName>
        <fullName evidence="5">Methyltransferase domain-containing protein</fullName>
    </submittedName>
</protein>
<evidence type="ECO:0000259" key="4">
    <source>
        <dbReference type="Pfam" id="PF08241"/>
    </source>
</evidence>
<evidence type="ECO:0000256" key="1">
    <source>
        <dbReference type="ARBA" id="ARBA00022603"/>
    </source>
</evidence>
<sequence>MGDGQVRTARGQVRSLPRNDLRQYDDLAGEWWRPEGAFAMLHWLAESRARLIPPARRPGAVLVDVGCGAGLLTPYLTGKGYHHIGVDLVCSALEQAAAHGVTPVNGDATSVPLADGCADVVAAGELLEHVPDWPAVVAEVCRLLRPGGTLVLDTLNATALSRLLAVRVAELLPGVAPRGIHDPRLFVDVRELTAECARHGVRLRVRGVRPEFWGVTRWLVRRAVPGLRRADAGGPGTPRIVPTWSTAVLYQGLGVKEG</sequence>
<dbReference type="RefSeq" id="WP_377568083.1">
    <property type="nucleotide sequence ID" value="NZ_JBHTMP010000007.1"/>
</dbReference>
<keyword evidence="1 5" id="KW-0489">Methyltransferase</keyword>
<dbReference type="GO" id="GO:0032259">
    <property type="term" value="P:methylation"/>
    <property type="evidence" value="ECO:0007669"/>
    <property type="project" value="UniProtKB-KW"/>
</dbReference>
<gene>
    <name evidence="5" type="ORF">ACFQ4H_06655</name>
</gene>